<dbReference type="Gene3D" id="1.10.3210.10">
    <property type="entry name" value="Hypothetical protein af1432"/>
    <property type="match status" value="2"/>
</dbReference>
<dbReference type="CDD" id="cd00077">
    <property type="entry name" value="HDc"/>
    <property type="match status" value="2"/>
</dbReference>
<dbReference type="SMART" id="SM00471">
    <property type="entry name" value="HDc"/>
    <property type="match status" value="2"/>
</dbReference>
<dbReference type="InterPro" id="IPR037522">
    <property type="entry name" value="HD_GYP_dom"/>
</dbReference>
<sequence>MQVRLIDLIGVLSRALDLVSRTLGKHHAHVGCMAARMAGRMNLSPTMQRDVLLAGMLHDVGAVALHIELESLGFEKDVHTHARAGKLLFADFAGLEDVAHIIGDHHTHWDRLLTSGMPHELAVAAGIVNFVDFVDVRLDRGKPYGGQFAHILEAARKESGRKFNPDCIRLFSEMIEEPDALKGLFDPDECLYTDAYERLEQVTLNAWEVLGLCGLFAQVIDFRSRFTATHSRGVAVVAQDLARHFHFDVDGRQAMYVAGLLHDIGKLAVPNRLLEKPGKLDEDEFLVVQDHAMVGEFILGGVAGLELVCE</sequence>
<dbReference type="PROSITE" id="PS51832">
    <property type="entry name" value="HD_GYP"/>
    <property type="match status" value="1"/>
</dbReference>
<dbReference type="InterPro" id="IPR052020">
    <property type="entry name" value="Cyclic_di-GMP/3'3'-cGAMP_PDE"/>
</dbReference>
<dbReference type="AlphaFoldDB" id="A0A7J0BHM7"/>
<dbReference type="SUPFAM" id="SSF109604">
    <property type="entry name" value="HD-domain/PDEase-like"/>
    <property type="match status" value="2"/>
</dbReference>
<feature type="domain" description="HD-GYP" evidence="1">
    <location>
        <begin position="205"/>
        <end position="310"/>
    </location>
</feature>
<dbReference type="PANTHER" id="PTHR45228:SF5">
    <property type="entry name" value="CYCLIC DI-GMP PHOSPHODIESTERASE VC_1348-RELATED"/>
    <property type="match status" value="1"/>
</dbReference>
<evidence type="ECO:0000259" key="1">
    <source>
        <dbReference type="PROSITE" id="PS51832"/>
    </source>
</evidence>
<gene>
    <name evidence="2" type="ORF">DSM101010T_14330</name>
</gene>
<evidence type="ECO:0000313" key="3">
    <source>
        <dbReference type="Proteomes" id="UP000503840"/>
    </source>
</evidence>
<name>A0A7J0BHM7_9BACT</name>
<dbReference type="InterPro" id="IPR006674">
    <property type="entry name" value="HD_domain"/>
</dbReference>
<accession>A0A7J0BHM7</accession>
<organism evidence="2 3">
    <name type="scientific">Desulfovibrio subterraneus</name>
    <dbReference type="NCBI Taxonomy" id="2718620"/>
    <lineage>
        <taxon>Bacteria</taxon>
        <taxon>Pseudomonadati</taxon>
        <taxon>Thermodesulfobacteriota</taxon>
        <taxon>Desulfovibrionia</taxon>
        <taxon>Desulfovibrionales</taxon>
        <taxon>Desulfovibrionaceae</taxon>
        <taxon>Desulfovibrio</taxon>
    </lineage>
</organism>
<dbReference type="InterPro" id="IPR003607">
    <property type="entry name" value="HD/PDEase_dom"/>
</dbReference>
<protein>
    <recommendedName>
        <fullName evidence="1">HD-GYP domain-containing protein</fullName>
    </recommendedName>
</protein>
<dbReference type="Pfam" id="PF01966">
    <property type="entry name" value="HD"/>
    <property type="match status" value="1"/>
</dbReference>
<keyword evidence="3" id="KW-1185">Reference proteome</keyword>
<evidence type="ECO:0000313" key="2">
    <source>
        <dbReference type="EMBL" id="GFM33068.1"/>
    </source>
</evidence>
<reference evidence="2 3" key="1">
    <citation type="submission" date="2020-05" db="EMBL/GenBank/DDBJ databases">
        <title>Draft genome sequence of Desulfovibrio sp. strain HN2T.</title>
        <authorList>
            <person name="Ueno A."/>
            <person name="Tamazawa S."/>
            <person name="Tamamura S."/>
            <person name="Murakami T."/>
            <person name="Kiyama T."/>
            <person name="Inomata H."/>
            <person name="Amano Y."/>
            <person name="Miyakawa K."/>
            <person name="Tamaki H."/>
            <person name="Naganuma T."/>
            <person name="Kaneko K."/>
        </authorList>
    </citation>
    <scope>NUCLEOTIDE SEQUENCE [LARGE SCALE GENOMIC DNA]</scope>
    <source>
        <strain evidence="2 3">HN2</strain>
    </source>
</reference>
<dbReference type="PANTHER" id="PTHR45228">
    <property type="entry name" value="CYCLIC DI-GMP PHOSPHODIESTERASE TM_0186-RELATED"/>
    <property type="match status" value="1"/>
</dbReference>
<proteinExistence type="predicted"/>
<dbReference type="EMBL" id="BLVO01000013">
    <property type="protein sequence ID" value="GFM33068.1"/>
    <property type="molecule type" value="Genomic_DNA"/>
</dbReference>
<dbReference type="Proteomes" id="UP000503840">
    <property type="component" value="Unassembled WGS sequence"/>
</dbReference>
<dbReference type="Pfam" id="PF13487">
    <property type="entry name" value="HD_5"/>
    <property type="match status" value="1"/>
</dbReference>
<comment type="caution">
    <text evidence="2">The sequence shown here is derived from an EMBL/GenBank/DDBJ whole genome shotgun (WGS) entry which is preliminary data.</text>
</comment>